<proteinExistence type="predicted"/>
<accession>A0A839S161</accession>
<feature type="transmembrane region" description="Helical" evidence="2">
    <location>
        <begin position="89"/>
        <end position="112"/>
    </location>
</feature>
<sequence>MPSTRATAVVARLVASALTGIGVVLTVVGTFLPWFFSGAVTRNSYEAAGLVERFDLAGGAEQALAGWAAVPLLAAVCAAALVTRFVRTAAAACLILSLAVGTVGVLVAVQAGDHDGLIGIDRTGPVVTALGAGLAFVAALAAVALAGRAAGPRPPRAAATAGAGTPPRHR</sequence>
<dbReference type="Proteomes" id="UP000550714">
    <property type="component" value="Unassembled WGS sequence"/>
</dbReference>
<organism evidence="3 4">
    <name type="scientific">Prauserella isguenensis</name>
    <dbReference type="NCBI Taxonomy" id="1470180"/>
    <lineage>
        <taxon>Bacteria</taxon>
        <taxon>Bacillati</taxon>
        <taxon>Actinomycetota</taxon>
        <taxon>Actinomycetes</taxon>
        <taxon>Pseudonocardiales</taxon>
        <taxon>Pseudonocardiaceae</taxon>
        <taxon>Prauserella</taxon>
    </lineage>
</organism>
<evidence type="ECO:0000313" key="3">
    <source>
        <dbReference type="EMBL" id="MBB3051053.1"/>
    </source>
</evidence>
<keyword evidence="2" id="KW-0472">Membrane</keyword>
<dbReference type="EMBL" id="JACHWU010000002">
    <property type="protein sequence ID" value="MBB3051053.1"/>
    <property type="molecule type" value="Genomic_DNA"/>
</dbReference>
<evidence type="ECO:0000256" key="1">
    <source>
        <dbReference type="SAM" id="MobiDB-lite"/>
    </source>
</evidence>
<comment type="caution">
    <text evidence="3">The sequence shown here is derived from an EMBL/GenBank/DDBJ whole genome shotgun (WGS) entry which is preliminary data.</text>
</comment>
<feature type="transmembrane region" description="Helical" evidence="2">
    <location>
        <begin position="64"/>
        <end position="82"/>
    </location>
</feature>
<keyword evidence="2" id="KW-1133">Transmembrane helix</keyword>
<evidence type="ECO:0000256" key="2">
    <source>
        <dbReference type="SAM" id="Phobius"/>
    </source>
</evidence>
<evidence type="ECO:0000313" key="4">
    <source>
        <dbReference type="Proteomes" id="UP000550714"/>
    </source>
</evidence>
<name>A0A839S161_9PSEU</name>
<dbReference type="AlphaFoldDB" id="A0A839S161"/>
<keyword evidence="2" id="KW-0812">Transmembrane</keyword>
<protein>
    <submittedName>
        <fullName evidence="3">Uncharacterized protein</fullName>
    </submittedName>
</protein>
<feature type="transmembrane region" description="Helical" evidence="2">
    <location>
        <begin position="124"/>
        <end position="146"/>
    </location>
</feature>
<feature type="region of interest" description="Disordered" evidence="1">
    <location>
        <begin position="151"/>
        <end position="170"/>
    </location>
</feature>
<gene>
    <name evidence="3" type="ORF">FHS23_002076</name>
</gene>
<dbReference type="RefSeq" id="WP_183652239.1">
    <property type="nucleotide sequence ID" value="NZ_JACHWU010000002.1"/>
</dbReference>
<keyword evidence="4" id="KW-1185">Reference proteome</keyword>
<reference evidence="3 4" key="1">
    <citation type="submission" date="2020-08" db="EMBL/GenBank/DDBJ databases">
        <title>Genomic Encyclopedia of Type Strains, Phase III (KMG-III): the genomes of soil and plant-associated and newly described type strains.</title>
        <authorList>
            <person name="Whitman W."/>
        </authorList>
    </citation>
    <scope>NUCLEOTIDE SEQUENCE [LARGE SCALE GENOMIC DNA]</scope>
    <source>
        <strain evidence="3 4">CECT 8577</strain>
    </source>
</reference>
<feature type="transmembrane region" description="Helical" evidence="2">
    <location>
        <begin position="12"/>
        <end position="36"/>
    </location>
</feature>